<feature type="domain" description="WH2" evidence="5">
    <location>
        <begin position="1555"/>
        <end position="1573"/>
    </location>
</feature>
<gene>
    <name evidence="6" type="primary">ANKRD50</name>
    <name evidence="6" type="ORF">AK812_SmicGene37426</name>
</gene>
<dbReference type="SUPFAM" id="SSF53474">
    <property type="entry name" value="alpha/beta-Hydrolases"/>
    <property type="match status" value="1"/>
</dbReference>
<dbReference type="InterPro" id="IPR036770">
    <property type="entry name" value="Ankyrin_rpt-contain_sf"/>
</dbReference>
<dbReference type="Gene3D" id="3.40.50.1820">
    <property type="entry name" value="alpha/beta hydrolase"/>
    <property type="match status" value="1"/>
</dbReference>
<dbReference type="PROSITE" id="PS51082">
    <property type="entry name" value="WH2"/>
    <property type="match status" value="1"/>
</dbReference>
<organism evidence="6 7">
    <name type="scientific">Symbiodinium microadriaticum</name>
    <name type="common">Dinoflagellate</name>
    <name type="synonym">Zooxanthella microadriatica</name>
    <dbReference type="NCBI Taxonomy" id="2951"/>
    <lineage>
        <taxon>Eukaryota</taxon>
        <taxon>Sar</taxon>
        <taxon>Alveolata</taxon>
        <taxon>Dinophyceae</taxon>
        <taxon>Suessiales</taxon>
        <taxon>Symbiodiniaceae</taxon>
        <taxon>Symbiodinium</taxon>
    </lineage>
</organism>
<dbReference type="InterPro" id="IPR021854">
    <property type="entry name" value="WASH1_WAHD"/>
</dbReference>
<dbReference type="Pfam" id="PF11945">
    <property type="entry name" value="WASH_WAHD"/>
    <property type="match status" value="1"/>
</dbReference>
<dbReference type="PRINTS" id="PR01415">
    <property type="entry name" value="ANKYRIN"/>
</dbReference>
<dbReference type="PANTHER" id="PTHR24171">
    <property type="entry name" value="ANKYRIN REPEAT DOMAIN-CONTAINING PROTEIN 39-RELATED"/>
    <property type="match status" value="1"/>
</dbReference>
<dbReference type="EMBL" id="LSRX01001234">
    <property type="protein sequence ID" value="OLP81978.1"/>
    <property type="molecule type" value="Genomic_DNA"/>
</dbReference>
<keyword evidence="2 3" id="KW-0040">ANK repeat</keyword>
<accession>A0A1Q9CGB5</accession>
<dbReference type="PROSITE" id="PS50297">
    <property type="entry name" value="ANK_REP_REGION"/>
    <property type="match status" value="5"/>
</dbReference>
<dbReference type="InterPro" id="IPR029058">
    <property type="entry name" value="AB_hydrolase_fold"/>
</dbReference>
<evidence type="ECO:0000256" key="2">
    <source>
        <dbReference type="ARBA" id="ARBA00023043"/>
    </source>
</evidence>
<dbReference type="GO" id="GO:0006629">
    <property type="term" value="P:lipid metabolic process"/>
    <property type="evidence" value="ECO:0007669"/>
    <property type="project" value="InterPro"/>
</dbReference>
<dbReference type="Proteomes" id="UP000186817">
    <property type="component" value="Unassembled WGS sequence"/>
</dbReference>
<sequence length="1648" mass="178150">MSLQLKVLSRNAGGPPSSHAGHAWGLSMWTAMRGARARSMAGYAGAIDRAMHTSWARGVAGLRRMGLHAAELRSAKKLWCSYFVAMAALAPPVLSWKPRLPTAGQGHREPSVQSRRPLRNAQLAYAAPAALILFLPRRHSRQSRAFRSQRRSSGEAGTGPSLTATLQELPILKEVKLPTLEDLQAAAADASISGALSKYLDHFSRGWQDLGSVTERLRLSELKRMLDFKMDLQLPSSFAPDFDVAGARRLLSAWQDNPSEKPQLSRYWQRRGVDVALGALPRSYLLGLEDVECLLKICELSARVYWFFSDDKEDLRPGDVSNDAPPLSFDARLVAHVDEQTTDDLQTLAWFACDCELRGQLTRVLPFDFPLYLFIKQPSPSLEFYTTVRGFLKLLGYSPTVRQFLQMLQIRMISGEMSIPVDVIQDMRGLKRRLNQLRGFPLGFRQRFLLGGEILEDAAKLDSPMDLDLVLLQFVEDSKELADELVGAAAHGHIAKIESNLQLPQDPDTRNARGITALMMASSEGHAEIVSLLLAAGADTNLVESTGCTALIAASNAGHVEVASLLLDAGADKDVVDTRGLTALIMACHEGHAAVVSLLLEAGADSNVATPVSNTALMSACYRGDVEIVDSLLEAGTDKDTTDTDGRTALMIAASGGHVDVVSSLLKAGANKNLASHYGSTALMKASRACHSEVVSLLQEVEMHAAVAGRRCFDNGFTIRGSWRASDWSFNLDFEPIVFEPEFWDSRHPALAHRGFYRAAQALAEDHQLRAALADALAAGQPVVFAGHSLGGSAAELLALILVLRGDLPVEQLSGVLTVGAAEALCARGRRLARQKGLDRKRFVNVVNLHDAVPRLTSCAYPDFIGRMIVEHDAGDLGFNPYFKLCEAFGLPKPNKDSWHRHAGFLSYSRLCEPLGLVAHLVPDGRTGIGLRVEALEHLGDVHAAFDSPGLAVLMNTTQLLEFHGTDAYLRALQNARRWLQRRGPELSTRAAGQPLKVQRCVLKAVYHGFARSPVLMESLCFSSGPMPGAAMPGAMSGMPGPTIEAFVEVSPEVEPLFRKEQDGTFSMQVPRIRVRLSTTCTPQPMPEPGLSPFRPYEEFFVDMPELAWVVFNPWTGTPPGGTITAQARKRGAVLEVSQQTTLHGKLKVVLSPQLKGPMESVLSLVEGLNSHAQEIFDRLDAACGQMDTRLSGLETRLSQATECIERTRGSTAALKVQSARTFQGRGAPGLRAAHRVLDEGLLVSLRSTAPIPELDQGEGRPVNSTAVAEDLARVYKCVNQHRNQEPQVRTRAGSERLLPAAGRLTSVSELFLLNSSEQPYKVRHEVDNLAEPEDEAFYHGKRAEMVKESVQPDADLDLEEDEPLREHEDLRFRPRPAAEVTFDLPDVLPDLGHVAHLVWREGEQHSETARPAWDAPPPELGRASISVTAAPKPARPAPPAPKRASLAPKATRAPEPLLAPSSGPAIKTSPSQAPVAAVAPPPAIPTPPTPQPTQPAAQPSKPSTPAPPPPKPAAKGKGPKGKGKGKGPAPPPPPAKKAAPAAKAPAPTKEAAVRKAAMFADIRSGAPKLRKVAPPKANSPYGTLVVEDRQVSANTGMSQTLQEALLNYQLKVEGTLSVNKGGGNCGSNRLEVDLAFYFTGSVKSGLR</sequence>
<feature type="compositionally biased region" description="Pro residues" evidence="4">
    <location>
        <begin position="1503"/>
        <end position="1513"/>
    </location>
</feature>
<dbReference type="InterPro" id="IPR002921">
    <property type="entry name" value="Fungal_lipase-type"/>
</dbReference>
<feature type="compositionally biased region" description="Low complexity" evidence="4">
    <location>
        <begin position="1469"/>
        <end position="1479"/>
    </location>
</feature>
<protein>
    <submittedName>
        <fullName evidence="6">Ankyrin repeat domain-containing protein 50</fullName>
    </submittedName>
</protein>
<feature type="repeat" description="ANK" evidence="3">
    <location>
        <begin position="546"/>
        <end position="578"/>
    </location>
</feature>
<evidence type="ECO:0000259" key="5">
    <source>
        <dbReference type="PROSITE" id="PS51082"/>
    </source>
</evidence>
<dbReference type="SMART" id="SM00248">
    <property type="entry name" value="ANK"/>
    <property type="match status" value="6"/>
</dbReference>
<dbReference type="Pfam" id="PF01764">
    <property type="entry name" value="Lipase_3"/>
    <property type="match status" value="1"/>
</dbReference>
<dbReference type="Gene3D" id="1.25.40.20">
    <property type="entry name" value="Ankyrin repeat-containing domain"/>
    <property type="match status" value="3"/>
</dbReference>
<keyword evidence="7" id="KW-1185">Reference proteome</keyword>
<proteinExistence type="predicted"/>
<dbReference type="OrthoDB" id="443000at2759"/>
<dbReference type="Pfam" id="PF00023">
    <property type="entry name" value="Ank"/>
    <property type="match status" value="1"/>
</dbReference>
<feature type="compositionally biased region" description="Pro residues" evidence="4">
    <location>
        <begin position="1480"/>
        <end position="1494"/>
    </location>
</feature>
<dbReference type="CDD" id="cd00519">
    <property type="entry name" value="Lipase_3"/>
    <property type="match status" value="1"/>
</dbReference>
<feature type="repeat" description="ANK" evidence="3">
    <location>
        <begin position="579"/>
        <end position="611"/>
    </location>
</feature>
<dbReference type="Pfam" id="PF12796">
    <property type="entry name" value="Ank_2"/>
    <property type="match status" value="2"/>
</dbReference>
<evidence type="ECO:0000313" key="6">
    <source>
        <dbReference type="EMBL" id="OLP81978.1"/>
    </source>
</evidence>
<feature type="repeat" description="ANK" evidence="3">
    <location>
        <begin position="645"/>
        <end position="677"/>
    </location>
</feature>
<feature type="region of interest" description="Disordered" evidence="4">
    <location>
        <begin position="1403"/>
        <end position="1551"/>
    </location>
</feature>
<evidence type="ECO:0000256" key="4">
    <source>
        <dbReference type="SAM" id="MobiDB-lite"/>
    </source>
</evidence>
<dbReference type="InterPro" id="IPR002110">
    <property type="entry name" value="Ankyrin_rpt"/>
</dbReference>
<feature type="repeat" description="ANK" evidence="3">
    <location>
        <begin position="513"/>
        <end position="545"/>
    </location>
</feature>
<dbReference type="PANTHER" id="PTHR24171:SF9">
    <property type="entry name" value="ANKYRIN REPEAT DOMAIN-CONTAINING PROTEIN 39"/>
    <property type="match status" value="1"/>
</dbReference>
<evidence type="ECO:0000256" key="1">
    <source>
        <dbReference type="ARBA" id="ARBA00022737"/>
    </source>
</evidence>
<feature type="repeat" description="ANK" evidence="3">
    <location>
        <begin position="612"/>
        <end position="644"/>
    </location>
</feature>
<evidence type="ECO:0000256" key="3">
    <source>
        <dbReference type="PROSITE-ProRule" id="PRU00023"/>
    </source>
</evidence>
<keyword evidence="1" id="KW-0677">Repeat</keyword>
<evidence type="ECO:0000313" key="7">
    <source>
        <dbReference type="Proteomes" id="UP000186817"/>
    </source>
</evidence>
<feature type="compositionally biased region" description="Low complexity" evidence="4">
    <location>
        <begin position="1537"/>
        <end position="1550"/>
    </location>
</feature>
<dbReference type="GO" id="GO:0003779">
    <property type="term" value="F:actin binding"/>
    <property type="evidence" value="ECO:0007669"/>
    <property type="project" value="InterPro"/>
</dbReference>
<dbReference type="SUPFAM" id="SSF48403">
    <property type="entry name" value="Ankyrin repeat"/>
    <property type="match status" value="1"/>
</dbReference>
<reference evidence="6 7" key="1">
    <citation type="submission" date="2016-02" db="EMBL/GenBank/DDBJ databases">
        <title>Genome analysis of coral dinoflagellate symbionts highlights evolutionary adaptations to a symbiotic lifestyle.</title>
        <authorList>
            <person name="Aranda M."/>
            <person name="Li Y."/>
            <person name="Liew Y.J."/>
            <person name="Baumgarten S."/>
            <person name="Simakov O."/>
            <person name="Wilson M."/>
            <person name="Piel J."/>
            <person name="Ashoor H."/>
            <person name="Bougouffa S."/>
            <person name="Bajic V.B."/>
            <person name="Ryu T."/>
            <person name="Ravasi T."/>
            <person name="Bayer T."/>
            <person name="Micklem G."/>
            <person name="Kim H."/>
            <person name="Bhak J."/>
            <person name="Lajeunesse T.C."/>
            <person name="Voolstra C.R."/>
        </authorList>
    </citation>
    <scope>NUCLEOTIDE SEQUENCE [LARGE SCALE GENOMIC DNA]</scope>
    <source>
        <strain evidence="6 7">CCMP2467</strain>
    </source>
</reference>
<name>A0A1Q9CGB5_SYMMI</name>
<dbReference type="InterPro" id="IPR003124">
    <property type="entry name" value="WH2_dom"/>
</dbReference>
<comment type="caution">
    <text evidence="6">The sequence shown here is derived from an EMBL/GenBank/DDBJ whole genome shotgun (WGS) entry which is preliminary data.</text>
</comment>
<dbReference type="PROSITE" id="PS50088">
    <property type="entry name" value="ANK_REPEAT"/>
    <property type="match status" value="5"/>
</dbReference>